<dbReference type="EMBL" id="JAIZAY010000001">
    <property type="protein sequence ID" value="KAJ8051167.1"/>
    <property type="molecule type" value="Genomic_DNA"/>
</dbReference>
<keyword evidence="9" id="KW-0325">Glycoprotein</keyword>
<dbReference type="GO" id="GO:0071222">
    <property type="term" value="P:cellular response to lipopolysaccharide"/>
    <property type="evidence" value="ECO:0007669"/>
    <property type="project" value="TreeGrafter"/>
</dbReference>
<proteinExistence type="predicted"/>
<dbReference type="AlphaFoldDB" id="A0A9Q1CSB2"/>
<evidence type="ECO:0000256" key="4">
    <source>
        <dbReference type="ARBA" id="ARBA00022729"/>
    </source>
</evidence>
<evidence type="ECO:0000256" key="2">
    <source>
        <dbReference type="ARBA" id="ARBA00022475"/>
    </source>
</evidence>
<evidence type="ECO:0000256" key="6">
    <source>
        <dbReference type="ARBA" id="ARBA00023136"/>
    </source>
</evidence>
<dbReference type="GO" id="GO:0009897">
    <property type="term" value="C:external side of plasma membrane"/>
    <property type="evidence" value="ECO:0007669"/>
    <property type="project" value="TreeGrafter"/>
</dbReference>
<keyword evidence="6 11" id="KW-0472">Membrane</keyword>
<dbReference type="OrthoDB" id="427518at2759"/>
<keyword evidence="3 11" id="KW-0812">Transmembrane</keyword>
<dbReference type="Proteomes" id="UP001152320">
    <property type="component" value="Chromosome 1"/>
</dbReference>
<evidence type="ECO:0000256" key="1">
    <source>
        <dbReference type="ARBA" id="ARBA00004251"/>
    </source>
</evidence>
<dbReference type="InterPro" id="IPR036179">
    <property type="entry name" value="Ig-like_dom_sf"/>
</dbReference>
<dbReference type="GO" id="GO:0007166">
    <property type="term" value="P:cell surface receptor signaling pathway"/>
    <property type="evidence" value="ECO:0007669"/>
    <property type="project" value="TreeGrafter"/>
</dbReference>
<dbReference type="PANTHER" id="PTHR25466">
    <property type="entry name" value="T-LYMPHOCYTE ACTIVATION ANTIGEN"/>
    <property type="match status" value="1"/>
</dbReference>
<name>A0A9Q1CSB2_HOLLE</name>
<keyword evidence="7" id="KW-1015">Disulfide bond</keyword>
<dbReference type="Gene3D" id="2.60.40.10">
    <property type="entry name" value="Immunoglobulins"/>
    <property type="match status" value="1"/>
</dbReference>
<evidence type="ECO:0000256" key="11">
    <source>
        <dbReference type="SAM" id="Phobius"/>
    </source>
</evidence>
<accession>A0A9Q1CSB2</accession>
<reference evidence="12" key="1">
    <citation type="submission" date="2021-10" db="EMBL/GenBank/DDBJ databases">
        <title>Tropical sea cucumber genome reveals ecological adaptation and Cuvierian tubules defense mechanism.</title>
        <authorList>
            <person name="Chen T."/>
        </authorList>
    </citation>
    <scope>NUCLEOTIDE SEQUENCE</scope>
    <source>
        <strain evidence="12">Nanhai2018</strain>
        <tissue evidence="12">Muscle</tissue>
    </source>
</reference>
<evidence type="ECO:0000256" key="3">
    <source>
        <dbReference type="ARBA" id="ARBA00022692"/>
    </source>
</evidence>
<comment type="caution">
    <text evidence="12">The sequence shown here is derived from an EMBL/GenBank/DDBJ whole genome shotgun (WGS) entry which is preliminary data.</text>
</comment>
<evidence type="ECO:0000313" key="13">
    <source>
        <dbReference type="Proteomes" id="UP001152320"/>
    </source>
</evidence>
<keyword evidence="4" id="KW-0732">Signal</keyword>
<dbReference type="PANTHER" id="PTHR25466:SF9">
    <property type="entry name" value="FIBRONECTIN TYPE-III DOMAIN-CONTAINING PROTEIN"/>
    <property type="match status" value="1"/>
</dbReference>
<evidence type="ECO:0000256" key="5">
    <source>
        <dbReference type="ARBA" id="ARBA00022989"/>
    </source>
</evidence>
<evidence type="ECO:0000256" key="7">
    <source>
        <dbReference type="ARBA" id="ARBA00023157"/>
    </source>
</evidence>
<keyword evidence="2" id="KW-1003">Cell membrane</keyword>
<keyword evidence="13" id="KW-1185">Reference proteome</keyword>
<sequence>MVVSLRGLVALGIIIFFKYSVGDGKWCTSPQYIELAKEGTILCSLRGVYAISWYNSTVLRNEYPIIHYKHFRKSGSGYESGEFDIYPNGSLIITNVSLKHDHYFAVEYLLSESSVPSVINVDVIVIVKPQLSFPAVDTCTNVSELCFRNIDKHNLSCSVELVRPNVHLRWTTKTVFGDKNISFHEQSESNGPLFTSRVSTTDAFKYTSRLALAACTAHTFPEILESNEYLILLQNSNQSILNAEPIVRYVERYSRIELPCAENLIGFLAWWKVDLPSRRFSHSILYAVLMGHLRNEILKKGYEMGGDGSLIVPQVDIANNGMYSCIFGNGVSDGTTLYEIIVYVIPIPNYPVVEGCNHDKYCVLDVQGEGNLTCSVYGIRPKVQLYWTAFKEHEPISFKPQQISIGEKRDTFDISLTSAYHSNFRAGDRITVVCKVIDPDVVLFDMATTIDLIFSKALQEVTTIEVTDRNNLPRQNKTAITVIVIVAVVLLLSLVIAAALIYKVIGQKMRQSTSKIIEEEGHEMLPSQPSKSEDFKDLRKQLMIYLQERNEQLCEALDKSQNNLHKEAQEVLRKVCFMGVEISGDKKLQKSAINLLSIATRKGVYIKSVILRGCFGSVDLRASVIITKSNQRLTSKSNFTQLNIDFSNKSLGTEDLPEVKRLFSFALKCPRLKALKFTNCVLPLQFDNISVFKDLLKNNIEVYWENSILIPKYRLNLSNGQWEVSSQSKKLDIKSRSL</sequence>
<gene>
    <name evidence="12" type="ORF">HOLleu_04632</name>
</gene>
<evidence type="ECO:0000256" key="10">
    <source>
        <dbReference type="ARBA" id="ARBA00023319"/>
    </source>
</evidence>
<evidence type="ECO:0008006" key="14">
    <source>
        <dbReference type="Google" id="ProtNLM"/>
    </source>
</evidence>
<comment type="subcellular location">
    <subcellularLocation>
        <location evidence="1">Cell membrane</location>
        <topology evidence="1">Single-pass type I membrane protein</topology>
    </subcellularLocation>
</comment>
<keyword evidence="5 11" id="KW-1133">Transmembrane helix</keyword>
<evidence type="ECO:0000256" key="8">
    <source>
        <dbReference type="ARBA" id="ARBA00023170"/>
    </source>
</evidence>
<dbReference type="InterPro" id="IPR013783">
    <property type="entry name" value="Ig-like_fold"/>
</dbReference>
<dbReference type="GO" id="GO:0006955">
    <property type="term" value="P:immune response"/>
    <property type="evidence" value="ECO:0007669"/>
    <property type="project" value="TreeGrafter"/>
</dbReference>
<evidence type="ECO:0000313" key="12">
    <source>
        <dbReference type="EMBL" id="KAJ8051167.1"/>
    </source>
</evidence>
<keyword evidence="10" id="KW-0393">Immunoglobulin domain</keyword>
<keyword evidence="8" id="KW-0675">Receptor</keyword>
<dbReference type="SUPFAM" id="SSF48726">
    <property type="entry name" value="Immunoglobulin"/>
    <property type="match status" value="1"/>
</dbReference>
<organism evidence="12 13">
    <name type="scientific">Holothuria leucospilota</name>
    <name type="common">Black long sea cucumber</name>
    <name type="synonym">Mertensiothuria leucospilota</name>
    <dbReference type="NCBI Taxonomy" id="206669"/>
    <lineage>
        <taxon>Eukaryota</taxon>
        <taxon>Metazoa</taxon>
        <taxon>Echinodermata</taxon>
        <taxon>Eleutherozoa</taxon>
        <taxon>Echinozoa</taxon>
        <taxon>Holothuroidea</taxon>
        <taxon>Aspidochirotacea</taxon>
        <taxon>Aspidochirotida</taxon>
        <taxon>Holothuriidae</taxon>
        <taxon>Holothuria</taxon>
    </lineage>
</organism>
<evidence type="ECO:0000256" key="9">
    <source>
        <dbReference type="ARBA" id="ARBA00023180"/>
    </source>
</evidence>
<dbReference type="InterPro" id="IPR051713">
    <property type="entry name" value="T-cell_Activation_Regulation"/>
</dbReference>
<feature type="transmembrane region" description="Helical" evidence="11">
    <location>
        <begin position="479"/>
        <end position="502"/>
    </location>
</feature>
<protein>
    <recommendedName>
        <fullName evidence="14">Ig-like domain-containing protein</fullName>
    </recommendedName>
</protein>